<feature type="compositionally biased region" description="Pro residues" evidence="2">
    <location>
        <begin position="43"/>
        <end position="61"/>
    </location>
</feature>
<evidence type="ECO:0000313" key="3">
    <source>
        <dbReference type="EMBL" id="KAL3675668.1"/>
    </source>
</evidence>
<dbReference type="AlphaFoldDB" id="A0ABD3G9L9"/>
<comment type="caution">
    <text evidence="3">The sequence shown here is derived from an EMBL/GenBank/DDBJ whole genome shotgun (WGS) entry which is preliminary data.</text>
</comment>
<feature type="region of interest" description="Disordered" evidence="2">
    <location>
        <begin position="1"/>
        <end position="70"/>
    </location>
</feature>
<feature type="coiled-coil region" evidence="1">
    <location>
        <begin position="156"/>
        <end position="195"/>
    </location>
</feature>
<accession>A0ABD3G9L9</accession>
<name>A0ABD3G9L9_9MARC</name>
<sequence>MTKVGEEDLTENPTTQTAGETGTNPLPNAGLASSGAASKPRSRTPPPRVPLNPSSGVPPPGIDLNRVPGTNTADIKKAEGMSTLDSQEVKNSEERLGNQLLSLILGAQVVSDLNEEARGGTAIIVASTLSIIGQGTRDDGSCAWVTIETSKGPNEQKAKYRELEAKEAELQKLKITAEVRSTTELEEKITKLEEELRTKEIPNTTRWRKRSRNRWLKEGEAPSKYFFSQLKSKHKRESFKSLQLDIGEVVTAENRIMEEIEKFYS</sequence>
<reference evidence="3 4" key="1">
    <citation type="submission" date="2024-09" db="EMBL/GenBank/DDBJ databases">
        <title>Chromosome-scale assembly of Riccia sorocarpa.</title>
        <authorList>
            <person name="Paukszto L."/>
        </authorList>
    </citation>
    <scope>NUCLEOTIDE SEQUENCE [LARGE SCALE GENOMIC DNA]</scope>
    <source>
        <strain evidence="3">LP-2024</strain>
        <tissue evidence="3">Aerial parts of the thallus</tissue>
    </source>
</reference>
<keyword evidence="1" id="KW-0175">Coiled coil</keyword>
<dbReference type="Proteomes" id="UP001633002">
    <property type="component" value="Unassembled WGS sequence"/>
</dbReference>
<organism evidence="3 4">
    <name type="scientific">Riccia sorocarpa</name>
    <dbReference type="NCBI Taxonomy" id="122646"/>
    <lineage>
        <taxon>Eukaryota</taxon>
        <taxon>Viridiplantae</taxon>
        <taxon>Streptophyta</taxon>
        <taxon>Embryophyta</taxon>
        <taxon>Marchantiophyta</taxon>
        <taxon>Marchantiopsida</taxon>
        <taxon>Marchantiidae</taxon>
        <taxon>Marchantiales</taxon>
        <taxon>Ricciaceae</taxon>
        <taxon>Riccia</taxon>
    </lineage>
</organism>
<evidence type="ECO:0000256" key="2">
    <source>
        <dbReference type="SAM" id="MobiDB-lite"/>
    </source>
</evidence>
<evidence type="ECO:0000256" key="1">
    <source>
        <dbReference type="SAM" id="Coils"/>
    </source>
</evidence>
<proteinExistence type="predicted"/>
<gene>
    <name evidence="3" type="ORF">R1sor_025616</name>
</gene>
<keyword evidence="4" id="KW-1185">Reference proteome</keyword>
<feature type="compositionally biased region" description="Polar residues" evidence="2">
    <location>
        <begin position="11"/>
        <end position="26"/>
    </location>
</feature>
<dbReference type="EMBL" id="JBJQOH010000008">
    <property type="protein sequence ID" value="KAL3675668.1"/>
    <property type="molecule type" value="Genomic_DNA"/>
</dbReference>
<protein>
    <submittedName>
        <fullName evidence="3">Uncharacterized protein</fullName>
    </submittedName>
</protein>
<evidence type="ECO:0000313" key="4">
    <source>
        <dbReference type="Proteomes" id="UP001633002"/>
    </source>
</evidence>